<evidence type="ECO:0000256" key="1">
    <source>
        <dbReference type="ARBA" id="ARBA00022448"/>
    </source>
</evidence>
<dbReference type="Gene3D" id="3.40.50.300">
    <property type="entry name" value="P-loop containing nucleotide triphosphate hydrolases"/>
    <property type="match status" value="1"/>
</dbReference>
<evidence type="ECO:0000256" key="3">
    <source>
        <dbReference type="ARBA" id="ARBA00022840"/>
    </source>
</evidence>
<dbReference type="InterPro" id="IPR017911">
    <property type="entry name" value="MacB-like_ATP-bd"/>
</dbReference>
<dbReference type="Proteomes" id="UP000244893">
    <property type="component" value="Unassembled WGS sequence"/>
</dbReference>
<dbReference type="InterPro" id="IPR003593">
    <property type="entry name" value="AAA+_ATPase"/>
</dbReference>
<evidence type="ECO:0000256" key="2">
    <source>
        <dbReference type="ARBA" id="ARBA00022741"/>
    </source>
</evidence>
<dbReference type="InterPro" id="IPR017871">
    <property type="entry name" value="ABC_transporter-like_CS"/>
</dbReference>
<dbReference type="RefSeq" id="WP_116756474.1">
    <property type="nucleotide sequence ID" value="NZ_JBHUEX010000001.1"/>
</dbReference>
<keyword evidence="1" id="KW-0813">Transport</keyword>
<organism evidence="6 7">
    <name type="scientific">Amnibacterium flavum</name>
    <dbReference type="NCBI Taxonomy" id="2173173"/>
    <lineage>
        <taxon>Bacteria</taxon>
        <taxon>Bacillati</taxon>
        <taxon>Actinomycetota</taxon>
        <taxon>Actinomycetes</taxon>
        <taxon>Micrococcales</taxon>
        <taxon>Microbacteriaceae</taxon>
        <taxon>Amnibacterium</taxon>
    </lineage>
</organism>
<dbReference type="CDD" id="cd03255">
    <property type="entry name" value="ABC_MJ0796_LolCDE_FtsE"/>
    <property type="match status" value="1"/>
</dbReference>
<dbReference type="FunFam" id="3.40.50.300:FF:000032">
    <property type="entry name" value="Export ABC transporter ATP-binding protein"/>
    <property type="match status" value="1"/>
</dbReference>
<keyword evidence="7" id="KW-1185">Reference proteome</keyword>
<dbReference type="InterPro" id="IPR003439">
    <property type="entry name" value="ABC_transporter-like_ATP-bd"/>
</dbReference>
<dbReference type="GO" id="GO:0005886">
    <property type="term" value="C:plasma membrane"/>
    <property type="evidence" value="ECO:0007669"/>
    <property type="project" value="TreeGrafter"/>
</dbReference>
<dbReference type="GO" id="GO:0005524">
    <property type="term" value="F:ATP binding"/>
    <property type="evidence" value="ECO:0007669"/>
    <property type="project" value="UniProtKB-KW"/>
</dbReference>
<dbReference type="SUPFAM" id="SSF52540">
    <property type="entry name" value="P-loop containing nucleoside triphosphate hydrolases"/>
    <property type="match status" value="1"/>
</dbReference>
<dbReference type="GO" id="GO:0016887">
    <property type="term" value="F:ATP hydrolysis activity"/>
    <property type="evidence" value="ECO:0007669"/>
    <property type="project" value="InterPro"/>
</dbReference>
<dbReference type="InterPro" id="IPR027417">
    <property type="entry name" value="P-loop_NTPase"/>
</dbReference>
<comment type="caution">
    <text evidence="6">The sequence shown here is derived from an EMBL/GenBank/DDBJ whole genome shotgun (WGS) entry which is preliminary data.</text>
</comment>
<evidence type="ECO:0000259" key="5">
    <source>
        <dbReference type="PROSITE" id="PS50893"/>
    </source>
</evidence>
<protein>
    <submittedName>
        <fullName evidence="6">Peptide ABC transporter ATP-binding protein</fullName>
    </submittedName>
</protein>
<dbReference type="PROSITE" id="PS00211">
    <property type="entry name" value="ABC_TRANSPORTER_1"/>
    <property type="match status" value="1"/>
</dbReference>
<evidence type="ECO:0000313" key="7">
    <source>
        <dbReference type="Proteomes" id="UP000244893"/>
    </source>
</evidence>
<dbReference type="SMART" id="SM00382">
    <property type="entry name" value="AAA"/>
    <property type="match status" value="1"/>
</dbReference>
<dbReference type="PROSITE" id="PS50893">
    <property type="entry name" value="ABC_TRANSPORTER_2"/>
    <property type="match status" value="1"/>
</dbReference>
<name>A0A2V1HSM7_9MICO</name>
<evidence type="ECO:0000313" key="6">
    <source>
        <dbReference type="EMBL" id="PVZ93960.1"/>
    </source>
</evidence>
<dbReference type="EMBL" id="QEOP01000002">
    <property type="protein sequence ID" value="PVZ93960.1"/>
    <property type="molecule type" value="Genomic_DNA"/>
</dbReference>
<feature type="domain" description="ABC transporter" evidence="5">
    <location>
        <begin position="23"/>
        <end position="263"/>
    </location>
</feature>
<dbReference type="Pfam" id="PF00005">
    <property type="entry name" value="ABC_tran"/>
    <property type="match status" value="1"/>
</dbReference>
<dbReference type="OrthoDB" id="9802264at2"/>
<feature type="region of interest" description="Disordered" evidence="4">
    <location>
        <begin position="1"/>
        <end position="20"/>
    </location>
</feature>
<dbReference type="InterPro" id="IPR015854">
    <property type="entry name" value="ABC_transpr_LolD-like"/>
</dbReference>
<accession>A0A2V1HSM7</accession>
<keyword evidence="3 6" id="KW-0067">ATP-binding</keyword>
<proteinExistence type="predicted"/>
<dbReference type="GO" id="GO:0022857">
    <property type="term" value="F:transmembrane transporter activity"/>
    <property type="evidence" value="ECO:0007669"/>
    <property type="project" value="TreeGrafter"/>
</dbReference>
<evidence type="ECO:0000256" key="4">
    <source>
        <dbReference type="SAM" id="MobiDB-lite"/>
    </source>
</evidence>
<dbReference type="AlphaFoldDB" id="A0A2V1HSM7"/>
<keyword evidence="2" id="KW-0547">Nucleotide-binding</keyword>
<sequence>MPNPLSEPLPPRSATPAASSPAAQVVALTKTFGDGDSAVHALRGVDLAIQRARITAVMGQSGSGKSTLLQTMAGLEPPTSGRVLLGDQEITGMNDETLTRLRRTRMGFVFQSFNLLPALDALENIRLPFLLAGTGVSADTEAWIEILLTRLGLADRAHHRPQQLSGGQQQRVAIARALVTRPDVLFADEPTGSLDSASSRDVLELLRAASGEWGQTIVLVTHDPVAASAADRVVRMSDGVIVDDWAGGSAESIAERMLEAGAR</sequence>
<dbReference type="PANTHER" id="PTHR24220">
    <property type="entry name" value="IMPORT ATP-BINDING PROTEIN"/>
    <property type="match status" value="1"/>
</dbReference>
<gene>
    <name evidence="6" type="ORF">DDQ50_09355</name>
</gene>
<dbReference type="GO" id="GO:0098796">
    <property type="term" value="C:membrane protein complex"/>
    <property type="evidence" value="ECO:0007669"/>
    <property type="project" value="UniProtKB-ARBA"/>
</dbReference>
<reference evidence="6 7" key="1">
    <citation type="submission" date="2018-05" db="EMBL/GenBank/DDBJ databases">
        <title>Amnibacterium sp. M8JJ-5, whole genome shotgun sequence.</title>
        <authorList>
            <person name="Tuo L."/>
        </authorList>
    </citation>
    <scope>NUCLEOTIDE SEQUENCE [LARGE SCALE GENOMIC DNA]</scope>
    <source>
        <strain evidence="6 7">M8JJ-5</strain>
    </source>
</reference>
<feature type="compositionally biased region" description="Pro residues" evidence="4">
    <location>
        <begin position="1"/>
        <end position="13"/>
    </location>
</feature>